<dbReference type="Gene3D" id="2.130.10.10">
    <property type="entry name" value="YVTN repeat-like/Quinoprotein amine dehydrogenase"/>
    <property type="match status" value="1"/>
</dbReference>
<feature type="domain" description="BBS2 GAE" evidence="9">
    <location>
        <begin position="409"/>
        <end position="491"/>
    </location>
</feature>
<keyword evidence="14" id="KW-1185">Reference proteome</keyword>
<keyword evidence="3 7" id="KW-0963">Cytoplasm</keyword>
<evidence type="ECO:0000256" key="3">
    <source>
        <dbReference type="ARBA" id="ARBA00022490"/>
    </source>
</evidence>
<keyword evidence="6 7" id="KW-0966">Cell projection</keyword>
<dbReference type="EMBL" id="MNPL01019112">
    <property type="protein sequence ID" value="OQR69990.1"/>
    <property type="molecule type" value="Genomic_DNA"/>
</dbReference>
<dbReference type="OrthoDB" id="2120021at2759"/>
<evidence type="ECO:0000259" key="12">
    <source>
        <dbReference type="Pfam" id="PF23353"/>
    </source>
</evidence>
<dbReference type="InterPro" id="IPR015943">
    <property type="entry name" value="WD40/YVTN_repeat-like_dom_sf"/>
</dbReference>
<evidence type="ECO:0000256" key="4">
    <source>
        <dbReference type="ARBA" id="ARBA00023069"/>
    </source>
</evidence>
<dbReference type="InterPro" id="IPR055379">
    <property type="entry name" value="BBS2_pf_dom"/>
</dbReference>
<feature type="domain" description="BBS2 hairpin" evidence="12">
    <location>
        <begin position="596"/>
        <end position="693"/>
    </location>
</feature>
<evidence type="ECO:0000256" key="6">
    <source>
        <dbReference type="ARBA" id="ARBA00023273"/>
    </source>
</evidence>
<evidence type="ECO:0000256" key="1">
    <source>
        <dbReference type="ARBA" id="ARBA00004138"/>
    </source>
</evidence>
<proteinExistence type="predicted"/>
<evidence type="ECO:0000313" key="14">
    <source>
        <dbReference type="Proteomes" id="UP000192247"/>
    </source>
</evidence>
<gene>
    <name evidence="13" type="ORF">BIW11_11921</name>
</gene>
<feature type="domain" description="BBS2 platform" evidence="11">
    <location>
        <begin position="497"/>
        <end position="584"/>
    </location>
</feature>
<dbReference type="PIRSF" id="PIRSF013684">
    <property type="entry name" value="BBS2"/>
    <property type="match status" value="1"/>
</dbReference>
<evidence type="ECO:0000313" key="13">
    <source>
        <dbReference type="EMBL" id="OQR69990.1"/>
    </source>
</evidence>
<dbReference type="InterPro" id="IPR055380">
    <property type="entry name" value="BBS2_hp_dom"/>
</dbReference>
<dbReference type="FunFam" id="2.130.10.10:FF:000967">
    <property type="entry name" value="Bardet-Biedl syndrome 2 protein homolog"/>
    <property type="match status" value="1"/>
</dbReference>
<dbReference type="GO" id="GO:0034464">
    <property type="term" value="C:BBSome"/>
    <property type="evidence" value="ECO:0007669"/>
    <property type="project" value="UniProtKB-UniRule"/>
</dbReference>
<dbReference type="SUPFAM" id="SSF50998">
    <property type="entry name" value="Quinoprotein alcohol dehydrogenase-like"/>
    <property type="match status" value="1"/>
</dbReference>
<dbReference type="PANTHER" id="PTHR32465:SF0">
    <property type="entry name" value="BARDET-BIEDL SYNDROME 2 PROTEIN"/>
    <property type="match status" value="1"/>
</dbReference>
<dbReference type="InterPro" id="IPR016616">
    <property type="entry name" value="Bardet-Biedl_syndrome_2_prot"/>
</dbReference>
<feature type="domain" description="Ciliary BBSome complex subunit 2 N-terminal" evidence="8">
    <location>
        <begin position="25"/>
        <end position="132"/>
    </location>
</feature>
<evidence type="ECO:0000259" key="10">
    <source>
        <dbReference type="Pfam" id="PF14783"/>
    </source>
</evidence>
<accession>A0A1V9X8Y6</accession>
<dbReference type="InterPro" id="IPR029430">
    <property type="entry name" value="BBS2_N"/>
</dbReference>
<evidence type="ECO:0000259" key="8">
    <source>
        <dbReference type="Pfam" id="PF14781"/>
    </source>
</evidence>
<dbReference type="Pfam" id="PF14781">
    <property type="entry name" value="BBS2_N"/>
    <property type="match status" value="1"/>
</dbReference>
<dbReference type="GO" id="GO:0036064">
    <property type="term" value="C:ciliary basal body"/>
    <property type="evidence" value="ECO:0007669"/>
    <property type="project" value="TreeGrafter"/>
</dbReference>
<keyword evidence="4 7" id="KW-0969">Cilium</keyword>
<evidence type="ECO:0000256" key="7">
    <source>
        <dbReference type="PIRNR" id="PIRNR013684"/>
    </source>
</evidence>
<dbReference type="GO" id="GO:1905515">
    <property type="term" value="P:non-motile cilium assembly"/>
    <property type="evidence" value="ECO:0007669"/>
    <property type="project" value="InterPro"/>
</dbReference>
<dbReference type="PANTHER" id="PTHR32465">
    <property type="entry name" value="BARDET-BIEDL SYNDROME 2 PROTEIN"/>
    <property type="match status" value="1"/>
</dbReference>
<keyword evidence="5 7" id="KW-0206">Cytoskeleton</keyword>
<dbReference type="Pfam" id="PF23353">
    <property type="entry name" value="BBS2_hp"/>
    <property type="match status" value="1"/>
</dbReference>
<dbReference type="Proteomes" id="UP000192247">
    <property type="component" value="Unassembled WGS sequence"/>
</dbReference>
<reference evidence="13 14" key="1">
    <citation type="journal article" date="2017" name="Gigascience">
        <title>Draft genome of the honey bee ectoparasitic mite, Tropilaelaps mercedesae, is shaped by the parasitic life history.</title>
        <authorList>
            <person name="Dong X."/>
            <person name="Armstrong S.D."/>
            <person name="Xia D."/>
            <person name="Makepeace B.L."/>
            <person name="Darby A.C."/>
            <person name="Kadowaki T."/>
        </authorList>
    </citation>
    <scope>NUCLEOTIDE SEQUENCE [LARGE SCALE GENOMIC DNA]</scope>
    <source>
        <strain evidence="13">Wuxi-XJTLU</strain>
    </source>
</reference>
<dbReference type="GO" id="GO:0031514">
    <property type="term" value="C:motile cilium"/>
    <property type="evidence" value="ECO:0007669"/>
    <property type="project" value="TreeGrafter"/>
</dbReference>
<dbReference type="InterPro" id="IPR029429">
    <property type="entry name" value="BBS2_Mid"/>
</dbReference>
<evidence type="ECO:0000259" key="11">
    <source>
        <dbReference type="Pfam" id="PF23350"/>
    </source>
</evidence>
<dbReference type="InParanoid" id="A0A1V9X8Y6"/>
<sequence length="731" mass="80407">MSHATPMNAVFTFNLNHKILPRRVTVGRFDGTHPCIVAATSADKVFVHNPHTKAKREGDRWLADPVAAAADVALLNFNQKVAALATGTLRPGAAEEVLVIGTPNAVLAYDVENNCDLFYKELADGANCLCVGHLGTITAPLALVGGNCSIQGFDYEGNDAFWTVTGDNITSMSLIDFDGDGLNELLIGSEDFDIRVFREDVIALEMTETEAVVGLCPLTAEIFAYALANGTIGVYQSNGTRLWRIKSKNQPMCIVAFDIDGDGKPELITGWSNGKVDARSIRTGEVLSKDSFGHSIAGVVVADYCLDGTDQLIVCSVDGEVRGYTATTAEYRQQLMDATYEQETLRELSQKKQALTLELANYDQARKLSEMNGTQQAQVLASQDIACIAASTRLKTGLAINMGGDCLQPHVEILLETNNDTIIQAVIVFAEGIFQNESLVIHNDDGATSQAVVPLTPPRDVEVDLHIKAFIGYKNSHQLHVFEVSRALPRFAMYALCSESPSSESEGTVRFQLNDRPHRVAQWVNQSFLLEHEVTGKEDLHLTFLSLRDSKLVTFDMDFSGEMAIRTESMEIAGEVIQSLTSFLGIEELQSTADFPAESEKLVQLMARIEEFQSAKMSMSAQMADNSALIRGLIIRAEDARLMKDFKAMRQWYMELQPLNRELVQSHKIRNQSHEQLQVELRELHRILQRAARLRVGQYKGRCVTACRAALKTTNPTAGAKALIKIIAVGE</sequence>
<evidence type="ECO:0000256" key="2">
    <source>
        <dbReference type="ARBA" id="ARBA00004245"/>
    </source>
</evidence>
<protein>
    <recommendedName>
        <fullName evidence="7">Bardet-Biedl syndrome 2 protein homolog</fullName>
    </recommendedName>
</protein>
<name>A0A1V9X8Y6_9ACAR</name>
<dbReference type="Pfam" id="PF14783">
    <property type="entry name" value="BBS2_Mid"/>
    <property type="match status" value="1"/>
</dbReference>
<evidence type="ECO:0000256" key="5">
    <source>
        <dbReference type="ARBA" id="ARBA00023212"/>
    </source>
</evidence>
<organism evidence="13 14">
    <name type="scientific">Tropilaelaps mercedesae</name>
    <dbReference type="NCBI Taxonomy" id="418985"/>
    <lineage>
        <taxon>Eukaryota</taxon>
        <taxon>Metazoa</taxon>
        <taxon>Ecdysozoa</taxon>
        <taxon>Arthropoda</taxon>
        <taxon>Chelicerata</taxon>
        <taxon>Arachnida</taxon>
        <taxon>Acari</taxon>
        <taxon>Parasitiformes</taxon>
        <taxon>Mesostigmata</taxon>
        <taxon>Gamasina</taxon>
        <taxon>Dermanyssoidea</taxon>
        <taxon>Laelapidae</taxon>
        <taxon>Tropilaelaps</taxon>
    </lineage>
</organism>
<dbReference type="InterPro" id="IPR011047">
    <property type="entry name" value="Quinoprotein_ADH-like_sf"/>
</dbReference>
<dbReference type="STRING" id="418985.A0A1V9X8Y6"/>
<comment type="subcellular location">
    <subcellularLocation>
        <location evidence="1">Cell projection</location>
        <location evidence="1">Cilium</location>
    </subcellularLocation>
    <subcellularLocation>
        <location evidence="2">Cytoplasm</location>
        <location evidence="2">Cytoskeleton</location>
    </subcellularLocation>
</comment>
<comment type="caution">
    <text evidence="13">The sequence shown here is derived from an EMBL/GenBank/DDBJ whole genome shotgun (WGS) entry which is preliminary data.</text>
</comment>
<dbReference type="GO" id="GO:0043005">
    <property type="term" value="C:neuron projection"/>
    <property type="evidence" value="ECO:0007669"/>
    <property type="project" value="TreeGrafter"/>
</dbReference>
<dbReference type="InterPro" id="IPR029333">
    <property type="entry name" value="BBS2_GAE_dom"/>
</dbReference>
<dbReference type="AlphaFoldDB" id="A0A1V9X8Y6"/>
<dbReference type="Pfam" id="PF23350">
    <property type="entry name" value="BBS2_pf"/>
    <property type="match status" value="1"/>
</dbReference>
<dbReference type="GO" id="GO:0016020">
    <property type="term" value="C:membrane"/>
    <property type="evidence" value="ECO:0007669"/>
    <property type="project" value="TreeGrafter"/>
</dbReference>
<dbReference type="Pfam" id="PF14782">
    <property type="entry name" value="BBS2_GAE"/>
    <property type="match status" value="1"/>
</dbReference>
<evidence type="ECO:0000259" key="9">
    <source>
        <dbReference type="Pfam" id="PF14782"/>
    </source>
</evidence>
<feature type="domain" description="Ciliary BBSome complex subunit 2 middle region" evidence="10">
    <location>
        <begin position="171"/>
        <end position="279"/>
    </location>
</feature>